<dbReference type="PROSITE" id="PS50102">
    <property type="entry name" value="RRM"/>
    <property type="match status" value="1"/>
</dbReference>
<dbReference type="EMBL" id="HBFQ01054304">
    <property type="protein sequence ID" value="CAD8864260.1"/>
    <property type="molecule type" value="Transcribed_RNA"/>
</dbReference>
<dbReference type="Pfam" id="PF04059">
    <property type="entry name" value="RRM_2"/>
    <property type="match status" value="1"/>
</dbReference>
<name>A0A7S1ATW1_NOCSC</name>
<dbReference type="InterPro" id="IPR007201">
    <property type="entry name" value="Mei2-like_Rrm_C"/>
</dbReference>
<proteinExistence type="predicted"/>
<protein>
    <recommendedName>
        <fullName evidence="3">RRM domain-containing protein</fullName>
    </recommendedName>
</protein>
<dbReference type="SUPFAM" id="SSF54928">
    <property type="entry name" value="RNA-binding domain, RBD"/>
    <property type="match status" value="1"/>
</dbReference>
<evidence type="ECO:0000313" key="4">
    <source>
        <dbReference type="EMBL" id="CAD8864260.1"/>
    </source>
</evidence>
<reference evidence="4" key="1">
    <citation type="submission" date="2021-01" db="EMBL/GenBank/DDBJ databases">
        <authorList>
            <person name="Corre E."/>
            <person name="Pelletier E."/>
            <person name="Niang G."/>
            <person name="Scheremetjew M."/>
            <person name="Finn R."/>
            <person name="Kale V."/>
            <person name="Holt S."/>
            <person name="Cochrane G."/>
            <person name="Meng A."/>
            <person name="Brown T."/>
            <person name="Cohen L."/>
        </authorList>
    </citation>
    <scope>NUCLEOTIDE SEQUENCE</scope>
</reference>
<dbReference type="InterPro" id="IPR000504">
    <property type="entry name" value="RRM_dom"/>
</dbReference>
<evidence type="ECO:0000256" key="2">
    <source>
        <dbReference type="SAM" id="MobiDB-lite"/>
    </source>
</evidence>
<organism evidence="4">
    <name type="scientific">Noctiluca scintillans</name>
    <name type="common">Sea sparkle</name>
    <name type="synonym">Red tide dinoflagellate</name>
    <dbReference type="NCBI Taxonomy" id="2966"/>
    <lineage>
        <taxon>Eukaryota</taxon>
        <taxon>Sar</taxon>
        <taxon>Alveolata</taxon>
        <taxon>Dinophyceae</taxon>
        <taxon>Noctilucales</taxon>
        <taxon>Noctilucaceae</taxon>
        <taxon>Noctiluca</taxon>
    </lineage>
</organism>
<dbReference type="InterPro" id="IPR035979">
    <property type="entry name" value="RBD_domain_sf"/>
</dbReference>
<sequence>MQVYPVEDPILAMQDKATSKGEKISELSSVILPGLGTHERVVVKHTFIEVVEFGETLVTRRPRASSEFVRPLWSRVALWEDASPGGSMSPEETDIQAIQSCVAENATLEPQHISKKEKRRISAPVSVGQSNQTAGSEHLPGDQESVDPCEGHALTTVVVQNLSKVCSCSKLLSIVDEAGFTGAYDFVYLPINFQSRCCYGFAFLNFVDSTVAKRFQSTFDGLELPNGRICRALWSKPFQGLEANVARYRNSPVMHPEIPDEFKPVVFRDGQRAEFPQATKKIPLPRIRNFTPSFKFGASHDLCRVRRTRSGRNRRM</sequence>
<evidence type="ECO:0000259" key="3">
    <source>
        <dbReference type="PROSITE" id="PS50102"/>
    </source>
</evidence>
<feature type="domain" description="RRM" evidence="3">
    <location>
        <begin position="155"/>
        <end position="237"/>
    </location>
</feature>
<gene>
    <name evidence="4" type="ORF">NSCI0253_LOCUS38615</name>
</gene>
<dbReference type="AlphaFoldDB" id="A0A7S1ATW1"/>
<feature type="region of interest" description="Disordered" evidence="2">
    <location>
        <begin position="112"/>
        <end position="145"/>
    </location>
</feature>
<dbReference type="GO" id="GO:0003723">
    <property type="term" value="F:RNA binding"/>
    <property type="evidence" value="ECO:0007669"/>
    <property type="project" value="UniProtKB-UniRule"/>
</dbReference>
<evidence type="ECO:0000256" key="1">
    <source>
        <dbReference type="PROSITE-ProRule" id="PRU00176"/>
    </source>
</evidence>
<accession>A0A7S1ATW1</accession>
<keyword evidence="1" id="KW-0694">RNA-binding</keyword>